<keyword evidence="2" id="KW-1185">Reference proteome</keyword>
<dbReference type="EMBL" id="QGKV02000649">
    <property type="protein sequence ID" value="KAF3577841.1"/>
    <property type="molecule type" value="Genomic_DNA"/>
</dbReference>
<evidence type="ECO:0000313" key="2">
    <source>
        <dbReference type="Proteomes" id="UP000266723"/>
    </source>
</evidence>
<reference evidence="1 2" key="1">
    <citation type="journal article" date="2020" name="BMC Genomics">
        <title>Intraspecific diversification of the crop wild relative Brassica cretica Lam. using demographic model selection.</title>
        <authorList>
            <person name="Kioukis A."/>
            <person name="Michalopoulou V.A."/>
            <person name="Briers L."/>
            <person name="Pirintsos S."/>
            <person name="Studholme D.J."/>
            <person name="Pavlidis P."/>
            <person name="Sarris P.F."/>
        </authorList>
    </citation>
    <scope>NUCLEOTIDE SEQUENCE [LARGE SCALE GENOMIC DNA]</scope>
    <source>
        <strain evidence="2">cv. PFS-1207/04</strain>
    </source>
</reference>
<proteinExistence type="predicted"/>
<organism evidence="1 2">
    <name type="scientific">Brassica cretica</name>
    <name type="common">Mustard</name>
    <dbReference type="NCBI Taxonomy" id="69181"/>
    <lineage>
        <taxon>Eukaryota</taxon>
        <taxon>Viridiplantae</taxon>
        <taxon>Streptophyta</taxon>
        <taxon>Embryophyta</taxon>
        <taxon>Tracheophyta</taxon>
        <taxon>Spermatophyta</taxon>
        <taxon>Magnoliopsida</taxon>
        <taxon>eudicotyledons</taxon>
        <taxon>Gunneridae</taxon>
        <taxon>Pentapetalae</taxon>
        <taxon>rosids</taxon>
        <taxon>malvids</taxon>
        <taxon>Brassicales</taxon>
        <taxon>Brassicaceae</taxon>
        <taxon>Brassiceae</taxon>
        <taxon>Brassica</taxon>
    </lineage>
</organism>
<gene>
    <name evidence="1" type="ORF">DY000_02032970</name>
</gene>
<protein>
    <submittedName>
        <fullName evidence="1">Uncharacterized protein</fullName>
    </submittedName>
</protein>
<name>A0ABQ7DLK5_BRACR</name>
<accession>A0ABQ7DLK5</accession>
<dbReference type="Proteomes" id="UP000266723">
    <property type="component" value="Unassembled WGS sequence"/>
</dbReference>
<comment type="caution">
    <text evidence="1">The sequence shown here is derived from an EMBL/GenBank/DDBJ whole genome shotgun (WGS) entry which is preliminary data.</text>
</comment>
<sequence>MVYRAIQAYYSCTAGIVPPVPLFNSKTNFTSVLEGSGWRGVRVPPLVAQSTSGTSQCCDFVHGSVAWLCFAGLERSVSFSSDHSIPVSCFSVLDQRSSAYPSSFTDDSYAQIGRENYGFRGVHRDIATPETARIFPASEEMRRTSHIYGYCRRLRTVSGS</sequence>
<evidence type="ECO:0000313" key="1">
    <source>
        <dbReference type="EMBL" id="KAF3577841.1"/>
    </source>
</evidence>